<dbReference type="GO" id="GO:0008270">
    <property type="term" value="F:zinc ion binding"/>
    <property type="evidence" value="ECO:0007669"/>
    <property type="project" value="UniProtKB-UniRule"/>
</dbReference>
<dbReference type="GeneID" id="30148290"/>
<dbReference type="GO" id="GO:0042802">
    <property type="term" value="F:identical protein binding"/>
    <property type="evidence" value="ECO:0007669"/>
    <property type="project" value="UniProtKB-ARBA"/>
</dbReference>
<accession>A0A1E3QRU1</accession>
<protein>
    <recommendedName>
        <fullName evidence="4 13">Cytidine deaminase</fullName>
        <ecNumber evidence="4 13">3.5.4.5</ecNumber>
    </recommendedName>
    <alternativeName>
        <fullName evidence="8 13">Cytidine aminohydrolase</fullName>
    </alternativeName>
</protein>
<gene>
    <name evidence="15" type="ORF">BABINDRAFT_166574</name>
</gene>
<feature type="binding site" evidence="12">
    <location>
        <position position="71"/>
    </location>
    <ligand>
        <name>Zn(2+)</name>
        <dbReference type="ChEBI" id="CHEBI:29105"/>
        <note>catalytic</note>
    </ligand>
</feature>
<evidence type="ECO:0000256" key="12">
    <source>
        <dbReference type="PIRSR" id="PIRSR606262-3"/>
    </source>
</evidence>
<comment type="similarity">
    <text evidence="3 13">Belongs to the cytidine and deoxycytidylate deaminase family.</text>
</comment>
<evidence type="ECO:0000313" key="15">
    <source>
        <dbReference type="EMBL" id="ODQ80214.1"/>
    </source>
</evidence>
<evidence type="ECO:0000313" key="16">
    <source>
        <dbReference type="Proteomes" id="UP000094336"/>
    </source>
</evidence>
<keyword evidence="7 12" id="KW-0862">Zinc</keyword>
<dbReference type="AlphaFoldDB" id="A0A1E3QRU1"/>
<feature type="binding site" evidence="12">
    <location>
        <position position="107"/>
    </location>
    <ligand>
        <name>Zn(2+)</name>
        <dbReference type="ChEBI" id="CHEBI:29105"/>
        <note>catalytic</note>
    </ligand>
</feature>
<dbReference type="GO" id="GO:0072527">
    <property type="term" value="P:pyrimidine-containing compound metabolic process"/>
    <property type="evidence" value="ECO:0007669"/>
    <property type="project" value="UniProtKB-ARBA"/>
</dbReference>
<evidence type="ECO:0000256" key="9">
    <source>
        <dbReference type="ARBA" id="ARBA00049558"/>
    </source>
</evidence>
<dbReference type="PANTHER" id="PTHR11644:SF2">
    <property type="entry name" value="CYTIDINE DEAMINASE"/>
    <property type="match status" value="1"/>
</dbReference>
<evidence type="ECO:0000256" key="8">
    <source>
        <dbReference type="ARBA" id="ARBA00032005"/>
    </source>
</evidence>
<dbReference type="EMBL" id="KV454430">
    <property type="protein sequence ID" value="ODQ80214.1"/>
    <property type="molecule type" value="Genomic_DNA"/>
</dbReference>
<dbReference type="CDD" id="cd01283">
    <property type="entry name" value="cytidine_deaminase"/>
    <property type="match status" value="1"/>
</dbReference>
<dbReference type="RefSeq" id="XP_018985542.1">
    <property type="nucleotide sequence ID" value="XM_019130437.1"/>
</dbReference>
<dbReference type="GO" id="GO:0004126">
    <property type="term" value="F:cytidine deaminase activity"/>
    <property type="evidence" value="ECO:0007669"/>
    <property type="project" value="UniProtKB-UniRule"/>
</dbReference>
<dbReference type="InterPro" id="IPR016193">
    <property type="entry name" value="Cytidine_deaminase-like"/>
</dbReference>
<evidence type="ECO:0000259" key="14">
    <source>
        <dbReference type="PROSITE" id="PS51747"/>
    </source>
</evidence>
<comment type="cofactor">
    <cofactor evidence="1 12 13">
        <name>Zn(2+)</name>
        <dbReference type="ChEBI" id="CHEBI:29105"/>
    </cofactor>
</comment>
<reference evidence="16" key="1">
    <citation type="submission" date="2016-05" db="EMBL/GenBank/DDBJ databases">
        <title>Comparative genomics of biotechnologically important yeasts.</title>
        <authorList>
            <consortium name="DOE Joint Genome Institute"/>
            <person name="Riley R."/>
            <person name="Haridas S."/>
            <person name="Wolfe K.H."/>
            <person name="Lopes M.R."/>
            <person name="Hittinger C.T."/>
            <person name="Goker M."/>
            <person name="Salamov A."/>
            <person name="Wisecaver J."/>
            <person name="Long T.M."/>
            <person name="Aerts A.L."/>
            <person name="Barry K."/>
            <person name="Choi C."/>
            <person name="Clum A."/>
            <person name="Coughlan A.Y."/>
            <person name="Deshpande S."/>
            <person name="Douglass A.P."/>
            <person name="Hanson S.J."/>
            <person name="Klenk H.-P."/>
            <person name="Labutti K."/>
            <person name="Lapidus A."/>
            <person name="Lindquist E."/>
            <person name="Lipzen A."/>
            <person name="Meier-Kolthoff J.P."/>
            <person name="Ohm R.A."/>
            <person name="Otillar R.P."/>
            <person name="Pangilinan J."/>
            <person name="Peng Y."/>
            <person name="Rokas A."/>
            <person name="Rosa C.A."/>
            <person name="Scheuner C."/>
            <person name="Sibirny A.A."/>
            <person name="Slot J.C."/>
            <person name="Stielow J.B."/>
            <person name="Sun H."/>
            <person name="Kurtzman C.P."/>
            <person name="Blackwell M."/>
            <person name="Grigoriev I.V."/>
            <person name="Jeffries T.W."/>
        </authorList>
    </citation>
    <scope>NUCLEOTIDE SEQUENCE [LARGE SCALE GENOMIC DNA]</scope>
    <source>
        <strain evidence="16">NRRL Y-12698</strain>
    </source>
</reference>
<dbReference type="PROSITE" id="PS00903">
    <property type="entry name" value="CYT_DCMP_DEAMINASES_1"/>
    <property type="match status" value="1"/>
</dbReference>
<comment type="catalytic activity">
    <reaction evidence="9 13">
        <text>cytidine + H2O + H(+) = uridine + NH4(+)</text>
        <dbReference type="Rhea" id="RHEA:16069"/>
        <dbReference type="ChEBI" id="CHEBI:15377"/>
        <dbReference type="ChEBI" id="CHEBI:15378"/>
        <dbReference type="ChEBI" id="CHEBI:16704"/>
        <dbReference type="ChEBI" id="CHEBI:17562"/>
        <dbReference type="ChEBI" id="CHEBI:28938"/>
        <dbReference type="EC" id="3.5.4.5"/>
    </reaction>
</comment>
<dbReference type="Pfam" id="PF00383">
    <property type="entry name" value="dCMP_cyt_deam_1"/>
    <property type="match status" value="1"/>
</dbReference>
<dbReference type="Proteomes" id="UP000094336">
    <property type="component" value="Unassembled WGS sequence"/>
</dbReference>
<organism evidence="15 16">
    <name type="scientific">Babjeviella inositovora NRRL Y-12698</name>
    <dbReference type="NCBI Taxonomy" id="984486"/>
    <lineage>
        <taxon>Eukaryota</taxon>
        <taxon>Fungi</taxon>
        <taxon>Dikarya</taxon>
        <taxon>Ascomycota</taxon>
        <taxon>Saccharomycotina</taxon>
        <taxon>Pichiomycetes</taxon>
        <taxon>Serinales incertae sedis</taxon>
        <taxon>Babjeviella</taxon>
    </lineage>
</organism>
<evidence type="ECO:0000256" key="5">
    <source>
        <dbReference type="ARBA" id="ARBA00022723"/>
    </source>
</evidence>
<dbReference type="InterPro" id="IPR002125">
    <property type="entry name" value="CMP_dCMP_dom"/>
</dbReference>
<comment type="catalytic activity">
    <reaction evidence="13">
        <text>2'-deoxycytidine + H2O + H(+) = 2'-deoxyuridine + NH4(+)</text>
        <dbReference type="Rhea" id="RHEA:13433"/>
        <dbReference type="ChEBI" id="CHEBI:15377"/>
        <dbReference type="ChEBI" id="CHEBI:15378"/>
        <dbReference type="ChEBI" id="CHEBI:15698"/>
        <dbReference type="ChEBI" id="CHEBI:16450"/>
        <dbReference type="ChEBI" id="CHEBI:28938"/>
        <dbReference type="EC" id="3.5.4.5"/>
    </reaction>
</comment>
<evidence type="ECO:0000256" key="10">
    <source>
        <dbReference type="PIRSR" id="PIRSR606262-1"/>
    </source>
</evidence>
<dbReference type="NCBIfam" id="TIGR01354">
    <property type="entry name" value="cyt_deam_tetra"/>
    <property type="match status" value="1"/>
</dbReference>
<feature type="binding site" evidence="12">
    <location>
        <position position="104"/>
    </location>
    <ligand>
        <name>Zn(2+)</name>
        <dbReference type="ChEBI" id="CHEBI:29105"/>
        <note>catalytic</note>
    </ligand>
</feature>
<dbReference type="InterPro" id="IPR006262">
    <property type="entry name" value="Cyt_deam_tetra"/>
</dbReference>
<evidence type="ECO:0000256" key="13">
    <source>
        <dbReference type="RuleBase" id="RU364006"/>
    </source>
</evidence>
<dbReference type="STRING" id="984486.A0A1E3QRU1"/>
<dbReference type="PROSITE" id="PS51747">
    <property type="entry name" value="CYT_DCMP_DEAMINASES_2"/>
    <property type="match status" value="1"/>
</dbReference>
<keyword evidence="5 12" id="KW-0479">Metal-binding</keyword>
<dbReference type="InterPro" id="IPR016192">
    <property type="entry name" value="APOBEC/CMP_deaminase_Zn-bd"/>
</dbReference>
<dbReference type="GO" id="GO:0005829">
    <property type="term" value="C:cytosol"/>
    <property type="evidence" value="ECO:0007669"/>
    <property type="project" value="TreeGrafter"/>
</dbReference>
<feature type="active site" description="Proton donor" evidence="10">
    <location>
        <position position="73"/>
    </location>
</feature>
<dbReference type="NCBIfam" id="NF004064">
    <property type="entry name" value="PRK05578.1"/>
    <property type="match status" value="1"/>
</dbReference>
<feature type="domain" description="CMP/dCMP-type deaminase" evidence="14">
    <location>
        <begin position="19"/>
        <end position="145"/>
    </location>
</feature>
<evidence type="ECO:0000256" key="11">
    <source>
        <dbReference type="PIRSR" id="PIRSR606262-2"/>
    </source>
</evidence>
<sequence>MPLELKVPVHTDHNELSESSFDALKQQSLDARNLSYSPYSNFRVGACLLTESGQYIQGANVENASYGATICAERSAITRAIMMGHRKFKALAISTDLTTVASPCGICRQFIREFGPELPIYMVTDGGEWVKMYLNELLPLSFGPEDLGKHTG</sequence>
<keyword evidence="16" id="KW-1185">Reference proteome</keyword>
<dbReference type="OrthoDB" id="414540at2759"/>
<evidence type="ECO:0000256" key="3">
    <source>
        <dbReference type="ARBA" id="ARBA00006576"/>
    </source>
</evidence>
<dbReference type="InterPro" id="IPR050202">
    <property type="entry name" value="Cyt/Deoxycyt_deaminase"/>
</dbReference>
<evidence type="ECO:0000256" key="4">
    <source>
        <dbReference type="ARBA" id="ARBA00012783"/>
    </source>
</evidence>
<dbReference type="PANTHER" id="PTHR11644">
    <property type="entry name" value="CYTIDINE DEAMINASE"/>
    <property type="match status" value="1"/>
</dbReference>
<dbReference type="Gene3D" id="3.40.140.10">
    <property type="entry name" value="Cytidine Deaminase, domain 2"/>
    <property type="match status" value="1"/>
</dbReference>
<evidence type="ECO:0000256" key="1">
    <source>
        <dbReference type="ARBA" id="ARBA00001947"/>
    </source>
</evidence>
<proteinExistence type="inferred from homology"/>
<dbReference type="GO" id="GO:0055086">
    <property type="term" value="P:nucleobase-containing small molecule metabolic process"/>
    <property type="evidence" value="ECO:0007669"/>
    <property type="project" value="UniProtKB-ARBA"/>
</dbReference>
<dbReference type="SUPFAM" id="SSF53927">
    <property type="entry name" value="Cytidine deaminase-like"/>
    <property type="match status" value="1"/>
</dbReference>
<evidence type="ECO:0000256" key="2">
    <source>
        <dbReference type="ARBA" id="ARBA00003949"/>
    </source>
</evidence>
<keyword evidence="6 13" id="KW-0378">Hydrolase</keyword>
<dbReference type="FunFam" id="3.40.140.10:FF:000008">
    <property type="entry name" value="Cytidine deaminase"/>
    <property type="match status" value="1"/>
</dbReference>
<comment type="function">
    <text evidence="2 13">This enzyme scavenges exogenous and endogenous cytidine and 2'-deoxycytidine for UMP synthesis.</text>
</comment>
<evidence type="ECO:0000256" key="7">
    <source>
        <dbReference type="ARBA" id="ARBA00022833"/>
    </source>
</evidence>
<name>A0A1E3QRU1_9ASCO</name>
<evidence type="ECO:0000256" key="6">
    <source>
        <dbReference type="ARBA" id="ARBA00022801"/>
    </source>
</evidence>
<dbReference type="EC" id="3.5.4.5" evidence="4 13"/>
<feature type="binding site" evidence="11">
    <location>
        <begin position="60"/>
        <end position="66"/>
    </location>
    <ligand>
        <name>substrate</name>
    </ligand>
</feature>